<dbReference type="SUPFAM" id="SSF53187">
    <property type="entry name" value="Zn-dependent exopeptidases"/>
    <property type="match status" value="1"/>
</dbReference>
<gene>
    <name evidence="2" type="ORF">NDI38_14895</name>
</gene>
<organism evidence="2 3">
    <name type="scientific">Stenomitos frigidus AS-A4</name>
    <dbReference type="NCBI Taxonomy" id="2933935"/>
    <lineage>
        <taxon>Bacteria</taxon>
        <taxon>Bacillati</taxon>
        <taxon>Cyanobacteriota</taxon>
        <taxon>Cyanophyceae</taxon>
        <taxon>Leptolyngbyales</taxon>
        <taxon>Leptolyngbyaceae</taxon>
        <taxon>Stenomitos</taxon>
    </lineage>
</organism>
<name>A0ABV0KKF0_9CYAN</name>
<comment type="caution">
    <text evidence="2">The sequence shown here is derived from an EMBL/GenBank/DDBJ whole genome shotgun (WGS) entry which is preliminary data.</text>
</comment>
<dbReference type="Proteomes" id="UP001476950">
    <property type="component" value="Unassembled WGS sequence"/>
</dbReference>
<dbReference type="Gene3D" id="3.40.630.40">
    <property type="entry name" value="Zn-dependent exopeptidases"/>
    <property type="match status" value="1"/>
</dbReference>
<sequence length="437" mass="47654">MGQIFLWAGQGSPIDSDIDTAFLARLHNQSARALKGQGFSVLEVPVGLSLPKAIAWINVRARPGAVALALETATFPSAKVRGTSVFYTANNTERCTQAEQVLRSVVQHLPSLVSRGVQPDTDTATGRLAFAREVNIPSLVLSLGFVTNLTDRLLLLERPNELAHGIFQGLLHWSRRLTERGNRLPFAPLSLYINEQRYGEQGILVEGDAYVPADVLDHCAIALPRATTPGWLHYGGITYIRAIELREAGVFVRWEAETKTARLQTLMSFQPGALGDIIGPGYLLPSDYEAFLQQVNPGGLQQFPDITQLYQAEAATEGVNPDVAFAQALLETYFFGFSSLLSPIQNNFGGLGATSGSHAFASFPSAQIGVRAHIQHLKAYANEEPLVQAVVDPRFSFVTRGVAPRVEQLSRRWSAEADYGDKILAMLRRLYGAAGLL</sequence>
<evidence type="ECO:0000259" key="1">
    <source>
        <dbReference type="SMART" id="SM00646"/>
    </source>
</evidence>
<dbReference type="InterPro" id="IPR002901">
    <property type="entry name" value="MGlyc_endo_b_GlcNAc-like_dom"/>
</dbReference>
<accession>A0ABV0KKF0</accession>
<reference evidence="2 3" key="1">
    <citation type="submission" date="2022-04" db="EMBL/GenBank/DDBJ databases">
        <title>Positive selection, recombination, and allopatry shape intraspecific diversity of widespread and dominant cyanobacteria.</title>
        <authorList>
            <person name="Wei J."/>
            <person name="Shu W."/>
            <person name="Hu C."/>
        </authorList>
    </citation>
    <scope>NUCLEOTIDE SEQUENCE [LARGE SCALE GENOMIC DNA]</scope>
    <source>
        <strain evidence="2 3">AS-A4</strain>
    </source>
</reference>
<dbReference type="Pfam" id="PF01520">
    <property type="entry name" value="Amidase_3"/>
    <property type="match status" value="1"/>
</dbReference>
<dbReference type="Pfam" id="PF01832">
    <property type="entry name" value="Glucosaminidase"/>
    <property type="match status" value="1"/>
</dbReference>
<dbReference type="SMART" id="SM00646">
    <property type="entry name" value="Ami_3"/>
    <property type="match status" value="1"/>
</dbReference>
<dbReference type="EMBL" id="JAMPLM010000012">
    <property type="protein sequence ID" value="MEP1059727.1"/>
    <property type="molecule type" value="Genomic_DNA"/>
</dbReference>
<proteinExistence type="predicted"/>
<dbReference type="InterPro" id="IPR002508">
    <property type="entry name" value="MurNAc-LAA_cat"/>
</dbReference>
<keyword evidence="3" id="KW-1185">Reference proteome</keyword>
<feature type="domain" description="MurNAc-LAA" evidence="1">
    <location>
        <begin position="72"/>
        <end position="171"/>
    </location>
</feature>
<protein>
    <submittedName>
        <fullName evidence="2">Glucosaminidase domain-containing protein</fullName>
    </submittedName>
</protein>
<evidence type="ECO:0000313" key="2">
    <source>
        <dbReference type="EMBL" id="MEP1059727.1"/>
    </source>
</evidence>
<dbReference type="RefSeq" id="WP_190452200.1">
    <property type="nucleotide sequence ID" value="NZ_JAMPLM010000012.1"/>
</dbReference>
<evidence type="ECO:0000313" key="3">
    <source>
        <dbReference type="Proteomes" id="UP001476950"/>
    </source>
</evidence>